<comment type="caution">
    <text evidence="10">The sequence shown here is derived from an EMBL/GenBank/DDBJ whole genome shotgun (WGS) entry which is preliminary data.</text>
</comment>
<evidence type="ECO:0000256" key="8">
    <source>
        <dbReference type="ARBA" id="ARBA00048679"/>
    </source>
</evidence>
<evidence type="ECO:0000256" key="1">
    <source>
        <dbReference type="ARBA" id="ARBA00012513"/>
    </source>
</evidence>
<comment type="catalytic activity">
    <reaction evidence="7">
        <text>L-threonyl-[protein] + ATP = O-phospho-L-threonyl-[protein] + ADP + H(+)</text>
        <dbReference type="Rhea" id="RHEA:46608"/>
        <dbReference type="Rhea" id="RHEA-COMP:11060"/>
        <dbReference type="Rhea" id="RHEA-COMP:11605"/>
        <dbReference type="ChEBI" id="CHEBI:15378"/>
        <dbReference type="ChEBI" id="CHEBI:30013"/>
        <dbReference type="ChEBI" id="CHEBI:30616"/>
        <dbReference type="ChEBI" id="CHEBI:61977"/>
        <dbReference type="ChEBI" id="CHEBI:456216"/>
        <dbReference type="EC" id="2.7.11.1"/>
    </reaction>
</comment>
<reference evidence="10 11" key="1">
    <citation type="submission" date="2020-08" db="EMBL/GenBank/DDBJ databases">
        <title>Genomic Encyclopedia of Type Strains, Phase IV (KMG-IV): sequencing the most valuable type-strain genomes for metagenomic binning, comparative biology and taxonomic classification.</title>
        <authorList>
            <person name="Goeker M."/>
        </authorList>
    </citation>
    <scope>NUCLEOTIDE SEQUENCE [LARGE SCALE GENOMIC DNA]</scope>
    <source>
        <strain evidence="10 11">DSM 25799</strain>
    </source>
</reference>
<accession>A0A7W8FVV4</accession>
<dbReference type="GO" id="GO:0004674">
    <property type="term" value="F:protein serine/threonine kinase activity"/>
    <property type="evidence" value="ECO:0007669"/>
    <property type="project" value="UniProtKB-KW"/>
</dbReference>
<dbReference type="EC" id="2.7.11.1" evidence="1"/>
<evidence type="ECO:0000256" key="2">
    <source>
        <dbReference type="ARBA" id="ARBA00022527"/>
    </source>
</evidence>
<keyword evidence="6" id="KW-0067">ATP-binding</keyword>
<dbReference type="AlphaFoldDB" id="A0A7W8FVV4"/>
<dbReference type="Proteomes" id="UP000539953">
    <property type="component" value="Unassembled WGS sequence"/>
</dbReference>
<name>A0A7W8FVV4_9FIRM</name>
<feature type="domain" description="Protein kinase" evidence="9">
    <location>
        <begin position="4"/>
        <end position="261"/>
    </location>
</feature>
<evidence type="ECO:0000256" key="3">
    <source>
        <dbReference type="ARBA" id="ARBA00022679"/>
    </source>
</evidence>
<organism evidence="10 11">
    <name type="scientific">Catenisphaera adipataccumulans</name>
    <dbReference type="NCBI Taxonomy" id="700500"/>
    <lineage>
        <taxon>Bacteria</taxon>
        <taxon>Bacillati</taxon>
        <taxon>Bacillota</taxon>
        <taxon>Erysipelotrichia</taxon>
        <taxon>Erysipelotrichales</taxon>
        <taxon>Erysipelotrichaceae</taxon>
        <taxon>Catenisphaera</taxon>
    </lineage>
</organism>
<keyword evidence="2" id="KW-0723">Serine/threonine-protein kinase</keyword>
<dbReference type="EMBL" id="JACHHK010000006">
    <property type="protein sequence ID" value="MBB5183578.1"/>
    <property type="molecule type" value="Genomic_DNA"/>
</dbReference>
<gene>
    <name evidence="10" type="ORF">HNQ47_001613</name>
</gene>
<dbReference type="Pfam" id="PF00069">
    <property type="entry name" value="Pkinase"/>
    <property type="match status" value="1"/>
</dbReference>
<dbReference type="SMART" id="SM00220">
    <property type="entry name" value="S_TKc"/>
    <property type="match status" value="1"/>
</dbReference>
<dbReference type="InterPro" id="IPR050236">
    <property type="entry name" value="Ser_Thr_kinase_AGC"/>
</dbReference>
<dbReference type="PANTHER" id="PTHR24356">
    <property type="entry name" value="SERINE/THREONINE-PROTEIN KINASE"/>
    <property type="match status" value="1"/>
</dbReference>
<keyword evidence="4" id="KW-0547">Nucleotide-binding</keyword>
<evidence type="ECO:0000313" key="10">
    <source>
        <dbReference type="EMBL" id="MBB5183578.1"/>
    </source>
</evidence>
<sequence>MKRYEPVRFLDRTLYSNVCLARDQVTGRFVVTKSILKSADPLRIHQFHVEIDVLTQIQDPFVPEIMDALETENEFMMTQTYIEGTSLNKMPVKERYRYRNQIVTESLERLESVHRIGFVYMDLKPEHLIWRDHHLYLIDFNACIPIGSRQAILSSYPELVRRQEKLDFCLDHQALALMLKTLYPHSFGFRLLFRILHRGGLRSARSVRRFLRTVKIGSRIMMVSLCLVLSVFGLSDMVLKPDPLTKYRLLPNSERFMNAYFYTLEQKSGTAEEKAQENLYQWIENNWIDDSVYKDPHTALFLLDQAVQSEDPGFCRYLLKQIPTSIQNEIPQTILLIKSTLPSEPALPYSFYHAYLKQIQAETNQQRLSYLDVFEKSLLENAIVLNAKDMRHLTKLEAETKSDANHACLYLEYCLFLKAKGISISIPETWPKKYASDAKWNELYQLWRQAT</sequence>
<dbReference type="GO" id="GO:0005524">
    <property type="term" value="F:ATP binding"/>
    <property type="evidence" value="ECO:0007669"/>
    <property type="project" value="UniProtKB-KW"/>
</dbReference>
<evidence type="ECO:0000256" key="4">
    <source>
        <dbReference type="ARBA" id="ARBA00022741"/>
    </source>
</evidence>
<dbReference type="PROSITE" id="PS50011">
    <property type="entry name" value="PROTEIN_KINASE_DOM"/>
    <property type="match status" value="1"/>
</dbReference>
<keyword evidence="3 10" id="KW-0808">Transferase</keyword>
<dbReference type="SUPFAM" id="SSF56112">
    <property type="entry name" value="Protein kinase-like (PK-like)"/>
    <property type="match status" value="1"/>
</dbReference>
<dbReference type="RefSeq" id="WP_183328877.1">
    <property type="nucleotide sequence ID" value="NZ_JACHHK010000006.1"/>
</dbReference>
<protein>
    <recommendedName>
        <fullName evidence="1">non-specific serine/threonine protein kinase</fullName>
        <ecNumber evidence="1">2.7.11.1</ecNumber>
    </recommendedName>
</protein>
<dbReference type="PANTHER" id="PTHR24356:SF1">
    <property type="entry name" value="SERINE_THREONINE-PROTEIN KINASE GREATWALL"/>
    <property type="match status" value="1"/>
</dbReference>
<keyword evidence="5 10" id="KW-0418">Kinase</keyword>
<keyword evidence="11" id="KW-1185">Reference proteome</keyword>
<dbReference type="InterPro" id="IPR000719">
    <property type="entry name" value="Prot_kinase_dom"/>
</dbReference>
<dbReference type="Gene3D" id="1.10.510.10">
    <property type="entry name" value="Transferase(Phosphotransferase) domain 1"/>
    <property type="match status" value="1"/>
</dbReference>
<comment type="catalytic activity">
    <reaction evidence="8">
        <text>L-seryl-[protein] + ATP = O-phospho-L-seryl-[protein] + ADP + H(+)</text>
        <dbReference type="Rhea" id="RHEA:17989"/>
        <dbReference type="Rhea" id="RHEA-COMP:9863"/>
        <dbReference type="Rhea" id="RHEA-COMP:11604"/>
        <dbReference type="ChEBI" id="CHEBI:15378"/>
        <dbReference type="ChEBI" id="CHEBI:29999"/>
        <dbReference type="ChEBI" id="CHEBI:30616"/>
        <dbReference type="ChEBI" id="CHEBI:83421"/>
        <dbReference type="ChEBI" id="CHEBI:456216"/>
        <dbReference type="EC" id="2.7.11.1"/>
    </reaction>
</comment>
<dbReference type="InterPro" id="IPR011009">
    <property type="entry name" value="Kinase-like_dom_sf"/>
</dbReference>
<evidence type="ECO:0000256" key="5">
    <source>
        <dbReference type="ARBA" id="ARBA00022777"/>
    </source>
</evidence>
<proteinExistence type="predicted"/>
<evidence type="ECO:0000313" key="11">
    <source>
        <dbReference type="Proteomes" id="UP000539953"/>
    </source>
</evidence>
<evidence type="ECO:0000256" key="6">
    <source>
        <dbReference type="ARBA" id="ARBA00022840"/>
    </source>
</evidence>
<evidence type="ECO:0000259" key="9">
    <source>
        <dbReference type="PROSITE" id="PS50011"/>
    </source>
</evidence>
<dbReference type="GO" id="GO:0035556">
    <property type="term" value="P:intracellular signal transduction"/>
    <property type="evidence" value="ECO:0007669"/>
    <property type="project" value="TreeGrafter"/>
</dbReference>
<evidence type="ECO:0000256" key="7">
    <source>
        <dbReference type="ARBA" id="ARBA00047899"/>
    </source>
</evidence>